<evidence type="ECO:0000256" key="3">
    <source>
        <dbReference type="ARBA" id="ARBA00022692"/>
    </source>
</evidence>
<accession>A0A1I7U8M0</accession>
<keyword evidence="3 6" id="KW-0812">Transmembrane</keyword>
<reference evidence="8" key="1">
    <citation type="submission" date="2016-11" db="UniProtKB">
        <authorList>
            <consortium name="WormBaseParasite"/>
        </authorList>
    </citation>
    <scope>IDENTIFICATION</scope>
</reference>
<keyword evidence="7" id="KW-1185">Reference proteome</keyword>
<dbReference type="GO" id="GO:0007606">
    <property type="term" value="P:sensory perception of chemical stimulus"/>
    <property type="evidence" value="ECO:0007669"/>
    <property type="project" value="InterPro"/>
</dbReference>
<dbReference type="PRINTS" id="PR00699">
    <property type="entry name" value="TMPROTEINSRB"/>
</dbReference>
<dbReference type="AlphaFoldDB" id="A0A1I7U8M0"/>
<feature type="transmembrane region" description="Helical" evidence="6">
    <location>
        <begin position="63"/>
        <end position="83"/>
    </location>
</feature>
<evidence type="ECO:0000313" key="7">
    <source>
        <dbReference type="Proteomes" id="UP000095282"/>
    </source>
</evidence>
<protein>
    <submittedName>
        <fullName evidence="8">Serpentine receptor class gamma</fullName>
    </submittedName>
</protein>
<dbReference type="GO" id="GO:0016020">
    <property type="term" value="C:membrane"/>
    <property type="evidence" value="ECO:0007669"/>
    <property type="project" value="UniProtKB-SubCell"/>
</dbReference>
<dbReference type="STRING" id="1561998.A0A1I7U8M0"/>
<sequence length="170" mass="19959">MVELNQTKCELAFELTYHPYYRIAQFWSFFVSFLAMPSLIYFISKRVFTLPFHGNLKFLLNSYFIGTFLFATITCLNFGYHFFVPFFVTSKCDLIIEPTLFKYGHLFALIFMTIPMLLPCGFRIERFVALKMAHSYETTRTFLGPLLVFAMVLSGFQEENKLVFVSDCNR</sequence>
<dbReference type="eggNOG" id="ENOG502RX3K">
    <property type="taxonomic scope" value="Eukaryota"/>
</dbReference>
<dbReference type="Pfam" id="PF02175">
    <property type="entry name" value="7TM_GPCR_Srb"/>
    <property type="match status" value="1"/>
</dbReference>
<name>A0A1I7U8M0_9PELO</name>
<dbReference type="PANTHER" id="PTHR31216">
    <property type="entry name" value="SERPENTINE RECEPTOR CLASS BETA-1-RELATED-RELATED"/>
    <property type="match status" value="1"/>
</dbReference>
<comment type="subcellular location">
    <subcellularLocation>
        <location evidence="1">Membrane</location>
        <topology evidence="1">Multi-pass membrane protein</topology>
    </subcellularLocation>
</comment>
<evidence type="ECO:0000256" key="5">
    <source>
        <dbReference type="ARBA" id="ARBA00023136"/>
    </source>
</evidence>
<dbReference type="GO" id="GO:0004888">
    <property type="term" value="F:transmembrane signaling receptor activity"/>
    <property type="evidence" value="ECO:0007669"/>
    <property type="project" value="InterPro"/>
</dbReference>
<evidence type="ECO:0000256" key="1">
    <source>
        <dbReference type="ARBA" id="ARBA00004141"/>
    </source>
</evidence>
<evidence type="ECO:0000256" key="2">
    <source>
        <dbReference type="ARBA" id="ARBA00006860"/>
    </source>
</evidence>
<feature type="transmembrane region" description="Helical" evidence="6">
    <location>
        <begin position="103"/>
        <end position="122"/>
    </location>
</feature>
<evidence type="ECO:0000313" key="8">
    <source>
        <dbReference type="WBParaSite" id="Csp11.Scaffold629.g15965.t1"/>
    </source>
</evidence>
<evidence type="ECO:0000256" key="6">
    <source>
        <dbReference type="SAM" id="Phobius"/>
    </source>
</evidence>
<comment type="similarity">
    <text evidence="2">Belongs to the nematode receptor-like protein srb family.</text>
</comment>
<feature type="transmembrane region" description="Helical" evidence="6">
    <location>
        <begin position="20"/>
        <end position="43"/>
    </location>
</feature>
<organism evidence="7 8">
    <name type="scientific">Caenorhabditis tropicalis</name>
    <dbReference type="NCBI Taxonomy" id="1561998"/>
    <lineage>
        <taxon>Eukaryota</taxon>
        <taxon>Metazoa</taxon>
        <taxon>Ecdysozoa</taxon>
        <taxon>Nematoda</taxon>
        <taxon>Chromadorea</taxon>
        <taxon>Rhabditida</taxon>
        <taxon>Rhabditina</taxon>
        <taxon>Rhabditomorpha</taxon>
        <taxon>Rhabditoidea</taxon>
        <taxon>Rhabditidae</taxon>
        <taxon>Peloderinae</taxon>
        <taxon>Caenorhabditis</taxon>
    </lineage>
</organism>
<keyword evidence="5 6" id="KW-0472">Membrane</keyword>
<dbReference type="WBParaSite" id="Csp11.Scaffold629.g15965.t1">
    <property type="protein sequence ID" value="Csp11.Scaffold629.g15965.t1"/>
    <property type="gene ID" value="Csp11.Scaffold629.g15965"/>
</dbReference>
<evidence type="ECO:0000256" key="4">
    <source>
        <dbReference type="ARBA" id="ARBA00022989"/>
    </source>
</evidence>
<proteinExistence type="inferred from homology"/>
<dbReference type="PANTHER" id="PTHR31216:SF4">
    <property type="entry name" value="SERPENTINE RECEPTOR CLASS BETA-12"/>
    <property type="match status" value="1"/>
</dbReference>
<dbReference type="Proteomes" id="UP000095282">
    <property type="component" value="Unplaced"/>
</dbReference>
<dbReference type="InterPro" id="IPR002184">
    <property type="entry name" value="7TM_GPCR_serpentine_rcpt_Srb"/>
</dbReference>
<keyword evidence="4 6" id="KW-1133">Transmembrane helix</keyword>